<dbReference type="PANTHER" id="PTHR13693">
    <property type="entry name" value="CLASS II AMINOTRANSFERASE/8-AMINO-7-OXONONANOATE SYNTHASE"/>
    <property type="match status" value="1"/>
</dbReference>
<evidence type="ECO:0000256" key="7">
    <source>
        <dbReference type="ARBA" id="ARBA00022756"/>
    </source>
</evidence>
<dbReference type="PROSITE" id="PS00599">
    <property type="entry name" value="AA_TRANSFER_CLASS_2"/>
    <property type="match status" value="1"/>
</dbReference>
<sequence>MRLDDLRRSSRYRVRQSRQPAAIEKQFASNDYLSLSQHRRLIKAATDALEQWGTGSSGSPLLSGYTEQHRLLEEELADWLQVDSALLFSSGFAANHGVITTLIEPAKKIHCDRLCHASILEGVKHSQRRFKRFPHNHPETIKATADDWLITEGTFSMDGDYAVQQAVAQQVEQQQLNLMLDDAHGLGVWGEQGRASYDELKGQVRVLTGTFGKAFGVGGAFVAGTTDDMDELIQFCREYIYSTSFPPAQAASIRASLAIIRSSEGEQRRQQLAGNIELFKTLIRERGLDTIESDSPIQVWVVKDDQSALTLSEQLKKLGFVVSAVRPPTVPEGTSRLRFSLQADHSPEDIKQLFSAIDQCQDITIND</sequence>
<proteinExistence type="inferred from homology"/>
<keyword evidence="6" id="KW-0808">Transferase</keyword>
<keyword evidence="7" id="KW-0093">Biotin biosynthesis</keyword>
<dbReference type="AlphaFoldDB" id="A0A432ZI04"/>
<comment type="subunit">
    <text evidence="4">Homodimer.</text>
</comment>
<dbReference type="GO" id="GO:0009102">
    <property type="term" value="P:biotin biosynthetic process"/>
    <property type="evidence" value="ECO:0007669"/>
    <property type="project" value="UniProtKB-KW"/>
</dbReference>
<dbReference type="OrthoDB" id="9807157at2"/>
<keyword evidence="8 12" id="KW-0663">Pyridoxal phosphate</keyword>
<feature type="domain" description="Aminotransferase class I/classII large" evidence="13">
    <location>
        <begin position="27"/>
        <end position="357"/>
    </location>
</feature>
<dbReference type="SUPFAM" id="SSF53383">
    <property type="entry name" value="PLP-dependent transferases"/>
    <property type="match status" value="1"/>
</dbReference>
<comment type="similarity">
    <text evidence="3">Belongs to the class-II pyridoxal-phosphate-dependent aminotransferase family. BioF subfamily.</text>
</comment>
<dbReference type="GO" id="GO:0030170">
    <property type="term" value="F:pyridoxal phosphate binding"/>
    <property type="evidence" value="ECO:0007669"/>
    <property type="project" value="InterPro"/>
</dbReference>
<organism evidence="14 15">
    <name type="scientific">Idiomarina seosinensis</name>
    <dbReference type="NCBI Taxonomy" id="281739"/>
    <lineage>
        <taxon>Bacteria</taxon>
        <taxon>Pseudomonadati</taxon>
        <taxon>Pseudomonadota</taxon>
        <taxon>Gammaproteobacteria</taxon>
        <taxon>Alteromonadales</taxon>
        <taxon>Idiomarinaceae</taxon>
        <taxon>Idiomarina</taxon>
    </lineage>
</organism>
<dbReference type="Gene3D" id="3.90.1150.10">
    <property type="entry name" value="Aspartate Aminotransferase, domain 1"/>
    <property type="match status" value="1"/>
</dbReference>
<comment type="caution">
    <text evidence="14">The sequence shown here is derived from an EMBL/GenBank/DDBJ whole genome shotgun (WGS) entry which is preliminary data.</text>
</comment>
<reference evidence="14 15" key="1">
    <citation type="journal article" date="2011" name="Front. Microbiol.">
        <title>Genomic signatures of strain selection and enhancement in Bacillus atrophaeus var. globigii, a historical biowarfare simulant.</title>
        <authorList>
            <person name="Gibbons H.S."/>
            <person name="Broomall S.M."/>
            <person name="McNew L.A."/>
            <person name="Daligault H."/>
            <person name="Chapman C."/>
            <person name="Bruce D."/>
            <person name="Karavis M."/>
            <person name="Krepps M."/>
            <person name="McGregor P.A."/>
            <person name="Hong C."/>
            <person name="Park K.H."/>
            <person name="Akmal A."/>
            <person name="Feldman A."/>
            <person name="Lin J.S."/>
            <person name="Chang W.E."/>
            <person name="Higgs B.W."/>
            <person name="Demirev P."/>
            <person name="Lindquist J."/>
            <person name="Liem A."/>
            <person name="Fochler E."/>
            <person name="Read T.D."/>
            <person name="Tapia R."/>
            <person name="Johnson S."/>
            <person name="Bishop-Lilly K.A."/>
            <person name="Detter C."/>
            <person name="Han C."/>
            <person name="Sozhamannan S."/>
            <person name="Rosenzweig C.N."/>
            <person name="Skowronski E.W."/>
        </authorList>
    </citation>
    <scope>NUCLEOTIDE SEQUENCE [LARGE SCALE GENOMIC DNA]</scope>
    <source>
        <strain evidence="14 15">CL-SP19</strain>
    </source>
</reference>
<comment type="catalytic activity">
    <reaction evidence="11">
        <text>6-carboxyhexanoyl-[ACP] + L-alanine + H(+) = (8S)-8-amino-7-oxononanoate + holo-[ACP] + CO2</text>
        <dbReference type="Rhea" id="RHEA:42288"/>
        <dbReference type="Rhea" id="RHEA-COMP:9685"/>
        <dbReference type="Rhea" id="RHEA-COMP:9955"/>
        <dbReference type="ChEBI" id="CHEBI:15378"/>
        <dbReference type="ChEBI" id="CHEBI:16526"/>
        <dbReference type="ChEBI" id="CHEBI:57972"/>
        <dbReference type="ChEBI" id="CHEBI:64479"/>
        <dbReference type="ChEBI" id="CHEBI:78846"/>
        <dbReference type="ChEBI" id="CHEBI:149468"/>
        <dbReference type="EC" id="2.3.1.47"/>
    </reaction>
</comment>
<evidence type="ECO:0000256" key="12">
    <source>
        <dbReference type="RuleBase" id="RU003693"/>
    </source>
</evidence>
<protein>
    <recommendedName>
        <fullName evidence="5">8-amino-7-oxononanoate synthase</fullName>
        <ecNumber evidence="5">2.3.1.47</ecNumber>
    </recommendedName>
    <alternativeName>
        <fullName evidence="9">7-keto-8-amino-pelargonic acid synthase</fullName>
    </alternativeName>
    <alternativeName>
        <fullName evidence="10">8-amino-7-ketopelargonate synthase</fullName>
    </alternativeName>
</protein>
<evidence type="ECO:0000256" key="10">
    <source>
        <dbReference type="ARBA" id="ARBA00033381"/>
    </source>
</evidence>
<evidence type="ECO:0000256" key="8">
    <source>
        <dbReference type="ARBA" id="ARBA00022898"/>
    </source>
</evidence>
<name>A0A432ZI04_9GAMM</name>
<evidence type="ECO:0000256" key="9">
    <source>
        <dbReference type="ARBA" id="ARBA00032610"/>
    </source>
</evidence>
<dbReference type="EMBL" id="PIQF01000001">
    <property type="protein sequence ID" value="RUO77601.1"/>
    <property type="molecule type" value="Genomic_DNA"/>
</dbReference>
<evidence type="ECO:0000256" key="5">
    <source>
        <dbReference type="ARBA" id="ARBA00013187"/>
    </source>
</evidence>
<evidence type="ECO:0000313" key="15">
    <source>
        <dbReference type="Proteomes" id="UP000287908"/>
    </source>
</evidence>
<dbReference type="EC" id="2.3.1.47" evidence="5"/>
<keyword evidence="15" id="KW-1185">Reference proteome</keyword>
<evidence type="ECO:0000256" key="1">
    <source>
        <dbReference type="ARBA" id="ARBA00001933"/>
    </source>
</evidence>
<dbReference type="InterPro" id="IPR015421">
    <property type="entry name" value="PyrdxlP-dep_Trfase_major"/>
</dbReference>
<dbReference type="Gene3D" id="3.40.640.10">
    <property type="entry name" value="Type I PLP-dependent aspartate aminotransferase-like (Major domain)"/>
    <property type="match status" value="1"/>
</dbReference>
<evidence type="ECO:0000256" key="3">
    <source>
        <dbReference type="ARBA" id="ARBA00010008"/>
    </source>
</evidence>
<evidence type="ECO:0000259" key="13">
    <source>
        <dbReference type="Pfam" id="PF00155"/>
    </source>
</evidence>
<evidence type="ECO:0000313" key="14">
    <source>
        <dbReference type="EMBL" id="RUO77601.1"/>
    </source>
</evidence>
<evidence type="ECO:0000256" key="6">
    <source>
        <dbReference type="ARBA" id="ARBA00022679"/>
    </source>
</evidence>
<dbReference type="InterPro" id="IPR015422">
    <property type="entry name" value="PyrdxlP-dep_Trfase_small"/>
</dbReference>
<dbReference type="RefSeq" id="WP_126783872.1">
    <property type="nucleotide sequence ID" value="NZ_PIQF01000001.1"/>
</dbReference>
<evidence type="ECO:0000256" key="11">
    <source>
        <dbReference type="ARBA" id="ARBA00047715"/>
    </source>
</evidence>
<evidence type="ECO:0000256" key="4">
    <source>
        <dbReference type="ARBA" id="ARBA00011738"/>
    </source>
</evidence>
<comment type="cofactor">
    <cofactor evidence="1 12">
        <name>pyridoxal 5'-phosphate</name>
        <dbReference type="ChEBI" id="CHEBI:597326"/>
    </cofactor>
</comment>
<dbReference type="PANTHER" id="PTHR13693:SF100">
    <property type="entry name" value="8-AMINO-7-OXONONANOATE SYNTHASE"/>
    <property type="match status" value="1"/>
</dbReference>
<dbReference type="InterPro" id="IPR015424">
    <property type="entry name" value="PyrdxlP-dep_Trfase"/>
</dbReference>
<accession>A0A432ZI04</accession>
<evidence type="ECO:0000256" key="2">
    <source>
        <dbReference type="ARBA" id="ARBA00004746"/>
    </source>
</evidence>
<dbReference type="InterPro" id="IPR001917">
    <property type="entry name" value="Aminotrans_II_pyridoxalP_BS"/>
</dbReference>
<dbReference type="Proteomes" id="UP000287908">
    <property type="component" value="Unassembled WGS sequence"/>
</dbReference>
<dbReference type="InterPro" id="IPR004839">
    <property type="entry name" value="Aminotransferase_I/II_large"/>
</dbReference>
<dbReference type="InterPro" id="IPR050087">
    <property type="entry name" value="AON_synthase_class-II"/>
</dbReference>
<comment type="pathway">
    <text evidence="2">Cofactor biosynthesis; biotin biosynthesis.</text>
</comment>
<dbReference type="Pfam" id="PF00155">
    <property type="entry name" value="Aminotran_1_2"/>
    <property type="match status" value="1"/>
</dbReference>
<gene>
    <name evidence="14" type="ORF">CWI81_03750</name>
</gene>
<dbReference type="GO" id="GO:0008710">
    <property type="term" value="F:8-amino-7-oxononanoate synthase activity"/>
    <property type="evidence" value="ECO:0007669"/>
    <property type="project" value="UniProtKB-EC"/>
</dbReference>